<protein>
    <recommendedName>
        <fullName evidence="4">Bacterial Pleckstrin homology domain-containing protein</fullName>
    </recommendedName>
</protein>
<keyword evidence="3" id="KW-1185">Reference proteome</keyword>
<evidence type="ECO:0000313" key="2">
    <source>
        <dbReference type="EMBL" id="MRV74969.1"/>
    </source>
</evidence>
<proteinExistence type="predicted"/>
<organism evidence="2 3">
    <name type="scientific">Pseudoduganella rivuli</name>
    <dbReference type="NCBI Taxonomy" id="2666085"/>
    <lineage>
        <taxon>Bacteria</taxon>
        <taxon>Pseudomonadati</taxon>
        <taxon>Pseudomonadota</taxon>
        <taxon>Betaproteobacteria</taxon>
        <taxon>Burkholderiales</taxon>
        <taxon>Oxalobacteraceae</taxon>
        <taxon>Telluria group</taxon>
        <taxon>Pseudoduganella</taxon>
    </lineage>
</organism>
<dbReference type="RefSeq" id="WP_154379049.1">
    <property type="nucleotide sequence ID" value="NZ_WKJJ01000017.1"/>
</dbReference>
<reference evidence="2 3" key="1">
    <citation type="submission" date="2019-11" db="EMBL/GenBank/DDBJ databases">
        <title>Novel species isolated from a subtropical stream in China.</title>
        <authorList>
            <person name="Lu H."/>
        </authorList>
    </citation>
    <scope>NUCLEOTIDE SEQUENCE [LARGE SCALE GENOMIC DNA]</scope>
    <source>
        <strain evidence="2 3">FT92W</strain>
    </source>
</reference>
<dbReference type="AlphaFoldDB" id="A0A7X2LWJ7"/>
<keyword evidence="1" id="KW-1133">Transmembrane helix</keyword>
<feature type="transmembrane region" description="Helical" evidence="1">
    <location>
        <begin position="46"/>
        <end position="67"/>
    </location>
</feature>
<evidence type="ECO:0000256" key="1">
    <source>
        <dbReference type="SAM" id="Phobius"/>
    </source>
</evidence>
<comment type="caution">
    <text evidence="2">The sequence shown here is derived from an EMBL/GenBank/DDBJ whole genome shotgun (WGS) entry which is preliminary data.</text>
</comment>
<evidence type="ECO:0000313" key="3">
    <source>
        <dbReference type="Proteomes" id="UP000446768"/>
    </source>
</evidence>
<keyword evidence="1" id="KW-0472">Membrane</keyword>
<accession>A0A7X2LWJ7</accession>
<gene>
    <name evidence="2" type="ORF">GJ700_24960</name>
</gene>
<sequence>MSRSDIPVSLRQVLYLALTMFVPLLFTVALVSFAPTKPDATAASKLVAMAIVGTVVLGLIGVLVSTIRRHVVEMTQDSLVVKHSVYTLVVERREIAGIRIRQITSMDQLGLSTRKNGIAAFGYFSGWFWGLHGDIMFCAMSKWPVQLISFEGDVKCRHLALSADSELARKIEAWAAS</sequence>
<dbReference type="EMBL" id="WKJJ01000017">
    <property type="protein sequence ID" value="MRV74969.1"/>
    <property type="molecule type" value="Genomic_DNA"/>
</dbReference>
<keyword evidence="1" id="KW-0812">Transmembrane</keyword>
<evidence type="ECO:0008006" key="4">
    <source>
        <dbReference type="Google" id="ProtNLM"/>
    </source>
</evidence>
<dbReference type="Proteomes" id="UP000446768">
    <property type="component" value="Unassembled WGS sequence"/>
</dbReference>
<name>A0A7X2LWJ7_9BURK</name>
<feature type="transmembrane region" description="Helical" evidence="1">
    <location>
        <begin position="12"/>
        <end position="34"/>
    </location>
</feature>